<name>A0A5Q0H6C9_SACSY</name>
<dbReference type="AlphaFoldDB" id="A0A5Q0H6C9"/>
<keyword evidence="2" id="KW-0547">Nucleotide-binding</keyword>
<keyword evidence="2" id="KW-0067">ATP-binding</keyword>
<dbReference type="GO" id="GO:0005524">
    <property type="term" value="F:ATP binding"/>
    <property type="evidence" value="ECO:0007669"/>
    <property type="project" value="UniProtKB-KW"/>
</dbReference>
<protein>
    <submittedName>
        <fullName evidence="2">ATP-binding protein</fullName>
    </submittedName>
</protein>
<dbReference type="RefSeq" id="WP_033435015.1">
    <property type="nucleotide sequence ID" value="NZ_CP034550.1"/>
</dbReference>
<dbReference type="KEGG" id="ssyi:EKG83_34170"/>
<organism evidence="2 3">
    <name type="scientific">Saccharothrix syringae</name>
    <name type="common">Nocardiopsis syringae</name>
    <dbReference type="NCBI Taxonomy" id="103733"/>
    <lineage>
        <taxon>Bacteria</taxon>
        <taxon>Bacillati</taxon>
        <taxon>Actinomycetota</taxon>
        <taxon>Actinomycetes</taxon>
        <taxon>Pseudonocardiales</taxon>
        <taxon>Pseudonocardiaceae</taxon>
        <taxon>Saccharothrix</taxon>
    </lineage>
</organism>
<evidence type="ECO:0000313" key="3">
    <source>
        <dbReference type="Proteomes" id="UP000325787"/>
    </source>
</evidence>
<dbReference type="InterPro" id="IPR027417">
    <property type="entry name" value="P-loop_NTPase"/>
</dbReference>
<dbReference type="SUPFAM" id="SSF52540">
    <property type="entry name" value="P-loop containing nucleoside triphosphate hydrolases"/>
    <property type="match status" value="1"/>
</dbReference>
<dbReference type="OrthoDB" id="135105at2"/>
<dbReference type="Gene3D" id="3.40.50.300">
    <property type="entry name" value="P-loop containing nucleotide triphosphate hydrolases"/>
    <property type="match status" value="1"/>
</dbReference>
<evidence type="ECO:0000256" key="1">
    <source>
        <dbReference type="SAM" id="MobiDB-lite"/>
    </source>
</evidence>
<reference evidence="3" key="1">
    <citation type="journal article" date="2021" name="Curr. Microbiol.">
        <title>Complete genome of nocamycin-producing strain Saccharothrix syringae NRRL B-16468 reveals the biosynthetic potential for secondary metabolites.</title>
        <authorList>
            <person name="Mo X."/>
            <person name="Yang S."/>
        </authorList>
    </citation>
    <scope>NUCLEOTIDE SEQUENCE [LARGE SCALE GENOMIC DNA]</scope>
    <source>
        <strain evidence="3">ATCC 51364 / DSM 43886 / JCM 6844 / KCTC 9398 / NBRC 14523 / NRRL B-16468 / INA 2240</strain>
    </source>
</reference>
<keyword evidence="3" id="KW-1185">Reference proteome</keyword>
<dbReference type="PANTHER" id="PTHR46844">
    <property type="entry name" value="SLR5058 PROTEIN"/>
    <property type="match status" value="1"/>
</dbReference>
<evidence type="ECO:0000313" key="2">
    <source>
        <dbReference type="EMBL" id="QFZ21776.1"/>
    </source>
</evidence>
<dbReference type="PANTHER" id="PTHR46844:SF1">
    <property type="entry name" value="SLR5058 PROTEIN"/>
    <property type="match status" value="1"/>
</dbReference>
<feature type="compositionally biased region" description="Basic and acidic residues" evidence="1">
    <location>
        <begin position="158"/>
        <end position="172"/>
    </location>
</feature>
<feature type="region of interest" description="Disordered" evidence="1">
    <location>
        <begin position="158"/>
        <end position="185"/>
    </location>
</feature>
<gene>
    <name evidence="2" type="ORF">EKG83_34170</name>
</gene>
<accession>A0A5Q0H6C9</accession>
<dbReference type="Proteomes" id="UP000325787">
    <property type="component" value="Chromosome"/>
</dbReference>
<sequence length="1170" mass="127482">MPGGRPSQGKQQRYPELEELAAWFHGALVDAGFGSVHEFISTGLFEKNAVYGVFNAARLLTLESTQALAAGLKRDPAQVVDVWMRAKEARDRDALAQQRDDRPRLASWTDCPLPSLALRNLLEAQSTAVERLPYSLLGVDEPSLSTIYVRQQVRLRTTAEREDPGAQREAPAEQRPATTASQAALPVSEALERHDHLLVTGEPGAGKSTLGHHLARALSRVWLREDSATAAPVGEPVVPVRVSARSLDHTGSWSNVLAAAVSRTLGRTLVQDPDAGMFAGRAQGARWLILVDGLDEIPDPRVRGEVIRAVAQHARPGSDYRFVVTTRALPESELSPLRAANVGDYAIQPFARPELEQFAHRWFTAQNPATATREAERFLRETSDGRLRELVRNPLLATIAAVAAVKDPGRSLPTSRISLYERFCGYLAGDRGARREVVAHLRRRHHDDPARLACIGWLHEHRFRLLAALARERLETQDPLWPVARDWVRDQAGGTLVEGWEEHLWEELIGTGLLVAAERELRFLHQSFAEFLAARSHADSIGDDFTDLDTWIRRGLKDAERTFALFTFALWAAEPNHDIAAVITRVLDSYDSRRVLLAGHLIAEGVTTPTDTAEEVVNRLVALACNADDFDTAVEAIEILGGLFDHPRAAEHLGSMAAHPVLAVERRMAAVVALERLTGGEKVEPLLAELLPSCYGAPLRRAAPMALRLGAGVVAQVRQRALAMVLEPDVGIWLRVEATEVLADLGLVPDVKAMAETVFADRSAKSWHLRKVATAWHDAAGIEAVAEIAARAAARPGDDHSGRLELAGFLLRAGDRAAATALARAVAGDPDARPWHVRNALVLLLRLHGDSEVRAITDQVERWSAEPQPIFELHAGVLLKNAVEVTPHPALVESVRKHIERSNPAVHGMADLIGGWLATRDGTAQKVVELFGDGRKFYSFYRNAIAEYLNDAGGRDEAWTWAEGVLRSPEIFSLDGYRDAARLLLKIDPETAAVALTDVAAGRPHPPKELLVGVLDALDPDHPAAATGVAALLADHPEVSGAELQKALLVRFTHGDSAAALVDAILSPQLSITDSRVLARALAASGELDFAMQAWSRLLTIQEYSFSDDLGLIVDLQCAGVGEWAAGRMRALIADPATAPRRRLRLRQMVAALEVTAESTTEPTTEPTTA</sequence>
<proteinExistence type="predicted"/>
<dbReference type="EMBL" id="CP034550">
    <property type="protein sequence ID" value="QFZ21776.1"/>
    <property type="molecule type" value="Genomic_DNA"/>
</dbReference>